<evidence type="ECO:0008006" key="4">
    <source>
        <dbReference type="Google" id="ProtNLM"/>
    </source>
</evidence>
<sequence length="133" mass="14792">MKAISFVVLFAWAGIALAEPAPVESAPAQASLAEQIPTTEKEFVSVINQYSSAQLISQFGEPSKRDDLKDRKTGEVVASIWQYQYLNTDAEGQYYQTTELDIVNDKVVMVVFMNNDGKGSPEEVKKIEIKPEM</sequence>
<evidence type="ECO:0000313" key="3">
    <source>
        <dbReference type="Proteomes" id="UP000275137"/>
    </source>
</evidence>
<dbReference type="RefSeq" id="WP_123236532.1">
    <property type="nucleotide sequence ID" value="NZ_RJVP01000001.1"/>
</dbReference>
<proteinExistence type="predicted"/>
<evidence type="ECO:0000313" key="2">
    <source>
        <dbReference type="EMBL" id="ROH88541.1"/>
    </source>
</evidence>
<comment type="caution">
    <text evidence="2">The sequence shown here is derived from an EMBL/GenBank/DDBJ whole genome shotgun (WGS) entry which is preliminary data.</text>
</comment>
<gene>
    <name evidence="2" type="ORF">ED236_03600</name>
</gene>
<reference evidence="2 3" key="1">
    <citation type="submission" date="2018-10" db="EMBL/GenBank/DDBJ databases">
        <authorList>
            <person name="Chen W.-M."/>
        </authorList>
    </citation>
    <scope>NUCLEOTIDE SEQUENCE [LARGE SCALE GENOMIC DNA]</scope>
    <source>
        <strain evidence="2 3">H-5</strain>
    </source>
</reference>
<feature type="chain" id="PRO_5018190137" description="DUF3887 domain-containing protein" evidence="1">
    <location>
        <begin position="19"/>
        <end position="133"/>
    </location>
</feature>
<feature type="signal peptide" evidence="1">
    <location>
        <begin position="1"/>
        <end position="18"/>
    </location>
</feature>
<name>A0A3N0V7E2_9PROT</name>
<organism evidence="2 3">
    <name type="scientific">Pseudomethylobacillus aquaticus</name>
    <dbReference type="NCBI Taxonomy" id="2676064"/>
    <lineage>
        <taxon>Bacteria</taxon>
        <taxon>Pseudomonadati</taxon>
        <taxon>Pseudomonadota</taxon>
        <taxon>Betaproteobacteria</taxon>
        <taxon>Nitrosomonadales</taxon>
        <taxon>Methylophilaceae</taxon>
        <taxon>Pseudomethylobacillus</taxon>
    </lineage>
</organism>
<dbReference type="Proteomes" id="UP000275137">
    <property type="component" value="Unassembled WGS sequence"/>
</dbReference>
<protein>
    <recommendedName>
        <fullName evidence="4">DUF3887 domain-containing protein</fullName>
    </recommendedName>
</protein>
<accession>A0A3N0V7E2</accession>
<dbReference type="EMBL" id="RJVP01000001">
    <property type="protein sequence ID" value="ROH88541.1"/>
    <property type="molecule type" value="Genomic_DNA"/>
</dbReference>
<keyword evidence="1" id="KW-0732">Signal</keyword>
<keyword evidence="3" id="KW-1185">Reference proteome</keyword>
<evidence type="ECO:0000256" key="1">
    <source>
        <dbReference type="SAM" id="SignalP"/>
    </source>
</evidence>
<dbReference type="AlphaFoldDB" id="A0A3N0V7E2"/>